<comment type="pathway">
    <text evidence="1">Lipid metabolism.</text>
</comment>
<dbReference type="HAMAP" id="MF_01815">
    <property type="entry name" value="FabH"/>
    <property type="match status" value="1"/>
</dbReference>
<dbReference type="EMBL" id="BFEA01000326">
    <property type="protein sequence ID" value="GBG79748.1"/>
    <property type="molecule type" value="Genomic_DNA"/>
</dbReference>
<reference evidence="10 11" key="1">
    <citation type="journal article" date="2018" name="Cell">
        <title>The Chara Genome: Secondary Complexity and Implications for Plant Terrestrialization.</title>
        <authorList>
            <person name="Nishiyama T."/>
            <person name="Sakayama H."/>
            <person name="Vries J.D."/>
            <person name="Buschmann H."/>
            <person name="Saint-Marcoux D."/>
            <person name="Ullrich K.K."/>
            <person name="Haas F.B."/>
            <person name="Vanderstraeten L."/>
            <person name="Becker D."/>
            <person name="Lang D."/>
            <person name="Vosolsobe S."/>
            <person name="Rombauts S."/>
            <person name="Wilhelmsson P.K.I."/>
            <person name="Janitza P."/>
            <person name="Kern R."/>
            <person name="Heyl A."/>
            <person name="Rumpler F."/>
            <person name="Villalobos L.I.A.C."/>
            <person name="Clay J.M."/>
            <person name="Skokan R."/>
            <person name="Toyoda A."/>
            <person name="Suzuki Y."/>
            <person name="Kagoshima H."/>
            <person name="Schijlen E."/>
            <person name="Tajeshwar N."/>
            <person name="Catarino B."/>
            <person name="Hetherington A.J."/>
            <person name="Saltykova A."/>
            <person name="Bonnot C."/>
            <person name="Breuninger H."/>
            <person name="Symeonidi A."/>
            <person name="Radhakrishnan G.V."/>
            <person name="Van Nieuwerburgh F."/>
            <person name="Deforce D."/>
            <person name="Chang C."/>
            <person name="Karol K.G."/>
            <person name="Hedrich R."/>
            <person name="Ulvskov P."/>
            <person name="Glockner G."/>
            <person name="Delwiche C.F."/>
            <person name="Petrasek J."/>
            <person name="Van de Peer Y."/>
            <person name="Friml J."/>
            <person name="Beilby M."/>
            <person name="Dolan L."/>
            <person name="Kohara Y."/>
            <person name="Sugano S."/>
            <person name="Fujiyama A."/>
            <person name="Delaux P.-M."/>
            <person name="Quint M."/>
            <person name="TheiBen G."/>
            <person name="Hagemann M."/>
            <person name="Harholt J."/>
            <person name="Dunand C."/>
            <person name="Zachgo S."/>
            <person name="Langdale J."/>
            <person name="Maumus F."/>
            <person name="Straeten D.V.D."/>
            <person name="Gould S.B."/>
            <person name="Rensing S.A."/>
        </authorList>
    </citation>
    <scope>NUCLEOTIDE SEQUENCE [LARGE SCALE GENOMIC DNA]</scope>
    <source>
        <strain evidence="10 11">S276</strain>
    </source>
</reference>
<dbReference type="OrthoDB" id="428487at2759"/>
<comment type="similarity">
    <text evidence="2">Belongs to the thiolase-like superfamily. FabH family.</text>
</comment>
<dbReference type="PANTHER" id="PTHR43091">
    <property type="entry name" value="3-OXOACYL-[ACYL-CARRIER-PROTEIN] SYNTHASE"/>
    <property type="match status" value="1"/>
</dbReference>
<dbReference type="CDD" id="cd00830">
    <property type="entry name" value="KAS_III"/>
    <property type="match status" value="1"/>
</dbReference>
<keyword evidence="5" id="KW-0276">Fatty acid metabolism</keyword>
<feature type="domain" description="Beta-ketoacyl-[acyl-carrier-protein] synthase III N-terminal" evidence="9">
    <location>
        <begin position="385"/>
        <end position="464"/>
    </location>
</feature>
<feature type="domain" description="Beta-ketoacyl-[acyl-carrier-protein] synthase III C-terminal" evidence="8">
    <location>
        <begin position="547"/>
        <end position="636"/>
    </location>
</feature>
<evidence type="ECO:0000259" key="9">
    <source>
        <dbReference type="Pfam" id="PF08545"/>
    </source>
</evidence>
<evidence type="ECO:0000256" key="7">
    <source>
        <dbReference type="ARBA" id="ARBA00023160"/>
    </source>
</evidence>
<gene>
    <name evidence="10" type="ORF">CBR_g30012</name>
</gene>
<evidence type="ECO:0000256" key="3">
    <source>
        <dbReference type="ARBA" id="ARBA00022516"/>
    </source>
</evidence>
<evidence type="ECO:0000313" key="10">
    <source>
        <dbReference type="EMBL" id="GBG79748.1"/>
    </source>
</evidence>
<dbReference type="Pfam" id="PF08541">
    <property type="entry name" value="ACP_syn_III_C"/>
    <property type="match status" value="1"/>
</dbReference>
<dbReference type="InterPro" id="IPR004655">
    <property type="entry name" value="FabH"/>
</dbReference>
<keyword evidence="3" id="KW-0444">Lipid biosynthesis</keyword>
<accession>A0A388LBR6</accession>
<dbReference type="InterPro" id="IPR013747">
    <property type="entry name" value="ACP_syn_III_C"/>
</dbReference>
<dbReference type="STRING" id="69332.A0A388LBR6"/>
<keyword evidence="7" id="KW-0275">Fatty acid biosynthesis</keyword>
<proteinExistence type="inferred from homology"/>
<evidence type="ECO:0008006" key="12">
    <source>
        <dbReference type="Google" id="ProtNLM"/>
    </source>
</evidence>
<keyword evidence="4" id="KW-0808">Transferase</keyword>
<dbReference type="InterPro" id="IPR016039">
    <property type="entry name" value="Thiolase-like"/>
</dbReference>
<keyword evidence="6" id="KW-0443">Lipid metabolism</keyword>
<protein>
    <recommendedName>
        <fullName evidence="12">Beta-ketoacyl-[acyl-carrier-protein] synthase III C-terminal domain-containing protein</fullName>
    </recommendedName>
</protein>
<dbReference type="GO" id="GO:0006633">
    <property type="term" value="P:fatty acid biosynthetic process"/>
    <property type="evidence" value="ECO:0007669"/>
    <property type="project" value="UniProtKB-KW"/>
</dbReference>
<dbReference type="GO" id="GO:0009507">
    <property type="term" value="C:chloroplast"/>
    <property type="evidence" value="ECO:0007669"/>
    <property type="project" value="TreeGrafter"/>
</dbReference>
<sequence length="637" mass="66156">MSVEATCRGFNVTSSPLAQGCHMAEQEALRRRLIRGAAESSSSFPSSSSIPSSSSACTPRWLLSLSSPSSSCSLSLEDRSLSIGKHSSSSSTLGGTTAGSACDVTCGLRSLARGVRRKRRLAHPTTGATVCLALSVPLIYSVRRAGATMAKKNSSMVMLWGQQQRYQQLEDGECALERGKRETRVRRQRFGGGGDLGGGQMSQCCRAGHSFPTTVKARCTASDTAAAIGSEAAAAAAAAAETAMTEDSVSLASAATVLKASEEKARPSSSPSTPSRRRIGVGSRLIGCGSAVPSCVISNDDLSVVVDTSDEWIMSRTGIRRRRILSGDESLTDLAVESSRRALEMANVAPSEVDLVLLCTSTPEDMFGSACKVQAAIGATNSIAFDITAACSGFVLGLVTATRFIRGGGYKNVLVVGADALSRYVDWTDRGTCILFGDGSGAVVVQAAEDGSDGLLGFDLRSDGNGGRHLKLPILTGRCVNGSNTGGVGGGEGGGGGIAVGKDQEGHIGSEFFPSPSDLHCKTLEMNGRDVFRFAVRAVPEALEAAMEEAGLTPGLIDWLLLHQANQRILDSVAATLRIPQERVISNLIDYGNTSAASIPLALDEAVRSGQIKPGHVVATAGFGAGLTWASAIIRWG</sequence>
<organism evidence="10 11">
    <name type="scientific">Chara braunii</name>
    <name type="common">Braun's stonewort</name>
    <dbReference type="NCBI Taxonomy" id="69332"/>
    <lineage>
        <taxon>Eukaryota</taxon>
        <taxon>Viridiplantae</taxon>
        <taxon>Streptophyta</taxon>
        <taxon>Charophyceae</taxon>
        <taxon>Charales</taxon>
        <taxon>Characeae</taxon>
        <taxon>Chara</taxon>
    </lineage>
</organism>
<dbReference type="NCBIfam" id="NF006829">
    <property type="entry name" value="PRK09352.1"/>
    <property type="match status" value="1"/>
</dbReference>
<dbReference type="SUPFAM" id="SSF53901">
    <property type="entry name" value="Thiolase-like"/>
    <property type="match status" value="1"/>
</dbReference>
<keyword evidence="11" id="KW-1185">Reference proteome</keyword>
<evidence type="ECO:0000313" key="11">
    <source>
        <dbReference type="Proteomes" id="UP000265515"/>
    </source>
</evidence>
<evidence type="ECO:0000256" key="2">
    <source>
        <dbReference type="ARBA" id="ARBA00008642"/>
    </source>
</evidence>
<evidence type="ECO:0000256" key="1">
    <source>
        <dbReference type="ARBA" id="ARBA00005189"/>
    </source>
</evidence>
<dbReference type="Gene3D" id="3.40.47.10">
    <property type="match status" value="1"/>
</dbReference>
<evidence type="ECO:0000256" key="5">
    <source>
        <dbReference type="ARBA" id="ARBA00022832"/>
    </source>
</evidence>
<dbReference type="Pfam" id="PF08545">
    <property type="entry name" value="ACP_syn_III"/>
    <property type="match status" value="1"/>
</dbReference>
<comment type="caution">
    <text evidence="10">The sequence shown here is derived from an EMBL/GenBank/DDBJ whole genome shotgun (WGS) entry which is preliminary data.</text>
</comment>
<dbReference type="Proteomes" id="UP000265515">
    <property type="component" value="Unassembled WGS sequence"/>
</dbReference>
<evidence type="ECO:0000259" key="8">
    <source>
        <dbReference type="Pfam" id="PF08541"/>
    </source>
</evidence>
<dbReference type="GO" id="GO:0004315">
    <property type="term" value="F:3-oxoacyl-[acyl-carrier-protein] synthase activity"/>
    <property type="evidence" value="ECO:0007669"/>
    <property type="project" value="InterPro"/>
</dbReference>
<dbReference type="PANTHER" id="PTHR43091:SF1">
    <property type="entry name" value="BETA-KETOACYL-[ACYL-CARRIER-PROTEIN] SYNTHASE III, CHLOROPLASTIC"/>
    <property type="match status" value="1"/>
</dbReference>
<evidence type="ECO:0000256" key="4">
    <source>
        <dbReference type="ARBA" id="ARBA00022679"/>
    </source>
</evidence>
<dbReference type="InterPro" id="IPR013751">
    <property type="entry name" value="ACP_syn_III_N"/>
</dbReference>
<dbReference type="AlphaFoldDB" id="A0A388LBR6"/>
<evidence type="ECO:0000256" key="6">
    <source>
        <dbReference type="ARBA" id="ARBA00023098"/>
    </source>
</evidence>
<name>A0A388LBR6_CHABU</name>
<dbReference type="Gramene" id="GBG79748">
    <property type="protein sequence ID" value="GBG79748"/>
    <property type="gene ID" value="CBR_g30012"/>
</dbReference>